<feature type="domain" description="CCR4-Not complex component Not1 C-terminal" evidence="9">
    <location>
        <begin position="1930"/>
        <end position="2302"/>
    </location>
</feature>
<organism evidence="15 16">
    <name type="scientific">Lophium mytilinum</name>
    <dbReference type="NCBI Taxonomy" id="390894"/>
    <lineage>
        <taxon>Eukaryota</taxon>
        <taxon>Fungi</taxon>
        <taxon>Dikarya</taxon>
        <taxon>Ascomycota</taxon>
        <taxon>Pezizomycotina</taxon>
        <taxon>Dothideomycetes</taxon>
        <taxon>Pleosporomycetidae</taxon>
        <taxon>Mytilinidiales</taxon>
        <taxon>Mytilinidiaceae</taxon>
        <taxon>Lophium</taxon>
    </lineage>
</organism>
<feature type="domain" description="CCR4-NOT transcription complex subunit 1" evidence="10">
    <location>
        <begin position="1310"/>
        <end position="1450"/>
    </location>
</feature>
<evidence type="ECO:0000259" key="14">
    <source>
        <dbReference type="Pfam" id="PF25097"/>
    </source>
</evidence>
<dbReference type="GO" id="GO:0017148">
    <property type="term" value="P:negative regulation of translation"/>
    <property type="evidence" value="ECO:0007669"/>
    <property type="project" value="InterPro"/>
</dbReference>
<dbReference type="Pfam" id="PF12842">
    <property type="entry name" value="DUF3819"/>
    <property type="match status" value="1"/>
</dbReference>
<feature type="compositionally biased region" description="Low complexity" evidence="8">
    <location>
        <begin position="56"/>
        <end position="77"/>
    </location>
</feature>
<dbReference type="GO" id="GO:0030015">
    <property type="term" value="C:CCR4-NOT core complex"/>
    <property type="evidence" value="ECO:0007669"/>
    <property type="project" value="InterPro"/>
</dbReference>
<dbReference type="FunFam" id="1.25.40.180:FF:000012">
    <property type="entry name" value="Ccr4-Not transcription complex subunit"/>
    <property type="match status" value="1"/>
</dbReference>
<dbReference type="InterPro" id="IPR040398">
    <property type="entry name" value="Not1"/>
</dbReference>
<dbReference type="InterPro" id="IPR032191">
    <property type="entry name" value="CNOT1_CAF1_bind"/>
</dbReference>
<evidence type="ECO:0000256" key="7">
    <source>
        <dbReference type="ARBA" id="ARBA00074459"/>
    </source>
</evidence>
<dbReference type="EMBL" id="MU004183">
    <property type="protein sequence ID" value="KAF2500822.1"/>
    <property type="molecule type" value="Genomic_DNA"/>
</dbReference>
<keyword evidence="4" id="KW-0804">Transcription</keyword>
<dbReference type="Pfam" id="PF16418">
    <property type="entry name" value="CNOT1_HEAT"/>
    <property type="match status" value="1"/>
</dbReference>
<dbReference type="Gene3D" id="1.25.40.800">
    <property type="match status" value="1"/>
</dbReference>
<dbReference type="InterPro" id="IPR038535">
    <property type="entry name" value="CNOT1_TTP_bind_sf"/>
</dbReference>
<feature type="domain" description="CCR4-NOT transcription complex subunit 1 HEAT repeat" evidence="13">
    <location>
        <begin position="631"/>
        <end position="772"/>
    </location>
</feature>
<evidence type="ECO:0000256" key="2">
    <source>
        <dbReference type="ARBA" id="ARBA00022491"/>
    </source>
</evidence>
<evidence type="ECO:0000256" key="6">
    <source>
        <dbReference type="ARBA" id="ARBA00059181"/>
    </source>
</evidence>
<evidence type="ECO:0000256" key="4">
    <source>
        <dbReference type="ARBA" id="ARBA00023163"/>
    </source>
</evidence>
<keyword evidence="2" id="KW-0678">Repressor</keyword>
<comment type="subcellular location">
    <subcellularLocation>
        <location evidence="1">Nucleus</location>
    </subcellularLocation>
</comment>
<evidence type="ECO:0000259" key="9">
    <source>
        <dbReference type="Pfam" id="PF04054"/>
    </source>
</evidence>
<protein>
    <recommendedName>
        <fullName evidence="7">General negative regulator of transcription subunit 1</fullName>
    </recommendedName>
</protein>
<dbReference type="PANTHER" id="PTHR13162">
    <property type="entry name" value="CCR4-NOT TRANSCRIPTION COMPLEX"/>
    <property type="match status" value="1"/>
</dbReference>
<feature type="compositionally biased region" description="Polar residues" evidence="8">
    <location>
        <begin position="135"/>
        <end position="154"/>
    </location>
</feature>
<feature type="compositionally biased region" description="Polar residues" evidence="8">
    <location>
        <begin position="1"/>
        <end position="11"/>
    </location>
</feature>
<dbReference type="Gene3D" id="1.25.40.840">
    <property type="entry name" value="CCR4-NOT transcription complex subunit 1 TTP binding domain"/>
    <property type="match status" value="1"/>
</dbReference>
<evidence type="ECO:0000313" key="16">
    <source>
        <dbReference type="Proteomes" id="UP000799750"/>
    </source>
</evidence>
<dbReference type="InterPro" id="IPR032193">
    <property type="entry name" value="CNOT1_TTP_bind"/>
</dbReference>
<keyword evidence="5" id="KW-0539">Nucleus</keyword>
<dbReference type="InterPro" id="IPR055454">
    <property type="entry name" value="CNOT1-like_NOT1_connector"/>
</dbReference>
<dbReference type="Proteomes" id="UP000799750">
    <property type="component" value="Unassembled WGS sequence"/>
</dbReference>
<evidence type="ECO:0000259" key="13">
    <source>
        <dbReference type="Pfam" id="PF16418"/>
    </source>
</evidence>
<dbReference type="InterPro" id="IPR032194">
    <property type="entry name" value="CNOT1_HEAT"/>
</dbReference>
<dbReference type="Pfam" id="PF25097">
    <property type="entry name" value="ARM_Cnot1"/>
    <property type="match status" value="1"/>
</dbReference>
<feature type="compositionally biased region" description="Polar residues" evidence="8">
    <location>
        <begin position="78"/>
        <end position="88"/>
    </location>
</feature>
<dbReference type="Gene3D" id="1.25.40.790">
    <property type="match status" value="1"/>
</dbReference>
<evidence type="ECO:0000256" key="1">
    <source>
        <dbReference type="ARBA" id="ARBA00004123"/>
    </source>
</evidence>
<dbReference type="Pfam" id="PF16415">
    <property type="entry name" value="CNOT1_CAF1_bind"/>
    <property type="match status" value="1"/>
</dbReference>
<feature type="compositionally biased region" description="Low complexity" evidence="8">
    <location>
        <begin position="1534"/>
        <end position="1553"/>
    </location>
</feature>
<evidence type="ECO:0000259" key="11">
    <source>
        <dbReference type="Pfam" id="PF16415"/>
    </source>
</evidence>
<feature type="region of interest" description="Disordered" evidence="8">
    <location>
        <begin position="1534"/>
        <end position="1579"/>
    </location>
</feature>
<evidence type="ECO:0000259" key="10">
    <source>
        <dbReference type="Pfam" id="PF12842"/>
    </source>
</evidence>
<dbReference type="GO" id="GO:0000932">
    <property type="term" value="C:P-body"/>
    <property type="evidence" value="ECO:0007669"/>
    <property type="project" value="TreeGrafter"/>
</dbReference>
<feature type="compositionally biased region" description="Gly residues" evidence="8">
    <location>
        <begin position="116"/>
        <end position="128"/>
    </location>
</feature>
<evidence type="ECO:0000256" key="5">
    <source>
        <dbReference type="ARBA" id="ARBA00023242"/>
    </source>
</evidence>
<feature type="domain" description="CCR4-NOT transcription complex subunit 1 CAF1-binding" evidence="11">
    <location>
        <begin position="1027"/>
        <end position="1248"/>
    </location>
</feature>
<dbReference type="PANTHER" id="PTHR13162:SF8">
    <property type="entry name" value="CCR4-NOT TRANSCRIPTION COMPLEX SUBUNIT 1"/>
    <property type="match status" value="1"/>
</dbReference>
<feature type="domain" description="CCR4-NOT transcription complex subunit 1 TTP binding" evidence="12">
    <location>
        <begin position="819"/>
        <end position="967"/>
    </location>
</feature>
<feature type="compositionally biased region" description="Polar residues" evidence="8">
    <location>
        <begin position="18"/>
        <end position="32"/>
    </location>
</feature>
<dbReference type="OrthoDB" id="1933107at2759"/>
<dbReference type="InterPro" id="IPR007196">
    <property type="entry name" value="CCR4-Not_Not1_C"/>
</dbReference>
<dbReference type="GO" id="GO:0060090">
    <property type="term" value="F:molecular adaptor activity"/>
    <property type="evidence" value="ECO:0007669"/>
    <property type="project" value="TreeGrafter"/>
</dbReference>
<sequence length="2314" mass="258136">MSQLPWGSSQHQNRRLTPISTAFTSSQRHTPSPGSPSRAGFSPPTAGFPSLPPPSSRQGASRASSTSSTSFPFSPSQAGQQPPANQLLSSARTRTIASSASSQLASSAAALSTASKGGGGTPSSGGGAKLARASPSLSQSSAVGSPSTSINSNSAQSGQSLAKIVIAQVFLSLTQLQSIKEDKDKARWEKQADQIRELMNSHGMEVYTKSFRRLLQGSAGQIFPGARSSENSGSYSLLLSEVEKIREDPHQASKIAESIDTSEGEIFRDFDLSTFMAHFRLDPVEKTMLALAFKSAQKSDLRTKADAILANNYTDFMQTVARPVIEAQDELPSDILVAILDRLIQDPPRDWTEEQRQSLSIAVTYRYQSVGLPLPADVGAALHLVELTDAKQNPLVHTLQRAGPQATATVESSKALLESVETRNISYQQVACALLFMVISQVVSHSGQAYNASNFVAALRQHRAGQQLDWQDVVHAFDRDGLRVTKAQFLALYEALYPLAIETDNFDLQLLWGGSWNSELAQLSFIVAFLSCTPDEVDATKIPRLRKAFTNELFESASNDVKAHAEQAAKHPLVSLDATSTLFSMIFRSQEWYSTAQALGIPELVINAKTDIFLVAAAATPKPWGALQEQAMKQLYYPFLLKKLDHYDFVLYGLWQQDTTWLVSKFIEAYNQDPMTLLVVMDHAKAYGWLEPLIDASNDLSLDLIAQAHSQGLWDIEPWAQKAYDRLGPLFRGVLSRFLVSKTEYELQSQREAMTTSPSLTVRTVYSLLGIIAESGDTDLTSERDLLTLQRSCIQAYPRIINYGEGFDEITDANGKGSNGLPDNGLPEEADKKMQEHYKNMYSGESSVSDIIEVLRRYKSSEDPSEQDLFACMIHGLFDEYNCFGEYPLEALATTAVLFGGIINFDLLSRIALQVALKMVLEAIQEYGPEDSMYKFGLQALLHFQSKLPEWPHYCEELLNVPHLRGTEAFAKVEQVVGHEIAAVNGETQNGVNMSNGTNVDDLVQAEPAIPHFTCLHVDPPIEKDHFEEPDEEVQDKVLFVLNNVSERNLRDKIKDLMGALEEKHHQWFAGYLVEERAKMQPNFQQLYLDMLDLFNDKTLWAEVLRETYHSVIRMLNSESTIGSSTERTHLKNLAGWLGSLTIARDKPIKFRNISFKDLLIEGYDTDRLLLVIPFTCKVLIQAAKSTVFKPPNPWTMEIVRILLELYKHADLKLNQKFEIEVLCKGLDLDYNKVTPSDCIRSRPAQDDEYLGAMVPDGMEAFGELAIMGLSRTRGQNERFSPGAITASLPDFSTRLTYPPITGGAAAQASLKKIFHSAVHQAIQEIIAPVVERSVTIAAISTSQLIAKDFAMEPDENKLRDSAHTVVKSLSGALALVTCKEPLRMSIMNNIRVMARDLPEHALPEGHVLMFVNDNLDTVCSVVEQAAENQSLPEIDMQIEDQAINRRAYRNSRTNEPFGSKDTSISQWAFYIPDPYKQTSGGLNREQLAIYEEFGRQPRALPHANNVSQDSGRQMPDVLQDQFAVPNLATPAEAPAVPRQALQQQQPRMQALPSTHAPPAQQHLNGYMEQSGPDSSQRADELVADLHQAVTEAPEEHSDDLSPTAPTLNIFRELMDTILNAGNKDMVAMNIAMKVTLHLFSEPAKRLETEVMTHLLAQLCRSSVTTSRQVIMWLTTIDDDRIFNSGVIVSLINVDLMDLHRVNITIAKAIQRRSVPAAELLSDLVDEILLNEQPGALRAEFALSIDALMQWLSEDPGFVTGNQIVEKLQMRSSDAALPTPPTPSRSRNDQLRYTFDEWVGLQYPDTPKKSIAAFIYQLHERKVLDTPSETASLIRVCVEASIESFEREADNYGNLDTAYINVDALGRLIVSLVIYQGEEDGAVKESKARYLDAILCIVVLILCDHHRSRGERFNSKVFFRLFSTLLSELHIAANEDELSGFKTDIFLVLGRAFLALQPQYFENFAFSWLGLVAHRIFIPALLDEDHQDLHSKERRWDTYTQLMEALLRYTGEKVRPIGTASAAQSFYRGVLRVLLVIHHDYPEFLAENHFKLCNSIPMHCTQLRNLIISAYPSTILEMPDPFTANLKVDRLEEIRQPPIIRGDIEDPIRRAGIKDTLDNLLRTTDQSAEDIKMICQATSYLEPKDNGFELMRTTANSVLIQAMVLYIGSAALEAQGSKGPAFNKASSSTKLLENLARELQPEARFHFISAMANQLRWPNSHTHFFSYAVLHLFESTGPPDQQTLDVQETITRVLLERLLVHRPHPWGLIITLLEILKNGEYSFWTLPFIESAPEVRRLFHALFSHAQHSPHVGL</sequence>
<evidence type="ECO:0000313" key="15">
    <source>
        <dbReference type="EMBL" id="KAF2500822.1"/>
    </source>
</evidence>
<proteinExistence type="predicted"/>
<gene>
    <name evidence="15" type="ORF">BU16DRAFT_523573</name>
</gene>
<evidence type="ECO:0000256" key="8">
    <source>
        <dbReference type="SAM" id="MobiDB-lite"/>
    </source>
</evidence>
<dbReference type="InterPro" id="IPR024557">
    <property type="entry name" value="CNOT1_dom_4"/>
</dbReference>
<dbReference type="GO" id="GO:0005634">
    <property type="term" value="C:nucleus"/>
    <property type="evidence" value="ECO:0007669"/>
    <property type="project" value="UniProtKB-SubCell"/>
</dbReference>
<evidence type="ECO:0000259" key="12">
    <source>
        <dbReference type="Pfam" id="PF16417"/>
    </source>
</evidence>
<dbReference type="Gene3D" id="1.25.40.180">
    <property type="match status" value="1"/>
</dbReference>
<dbReference type="Pfam" id="PF04054">
    <property type="entry name" value="Not1"/>
    <property type="match status" value="1"/>
</dbReference>
<keyword evidence="3" id="KW-0805">Transcription regulation</keyword>
<comment type="function">
    <text evidence="6">Acts as a component of the CCR4-NOT core complex, which in the nucleus seems to be a general transcription factor, and in the cytoplasm the major mRNA deadenylase involved in mRNA turnover. The NOT protein subcomplex negatively regulates the basal and activated transcription of many genes. Preferentially affects TC-type TATA element-dependent transcription. Could directly or indirectly inhibit component(s) of the general transcription machinery.</text>
</comment>
<feature type="domain" description="CCR4-NOT transcription complex subunit 1-like NOT1 connector" evidence="14">
    <location>
        <begin position="1605"/>
        <end position="1756"/>
    </location>
</feature>
<reference evidence="15" key="1">
    <citation type="journal article" date="2020" name="Stud. Mycol.">
        <title>101 Dothideomycetes genomes: a test case for predicting lifestyles and emergence of pathogens.</title>
        <authorList>
            <person name="Haridas S."/>
            <person name="Albert R."/>
            <person name="Binder M."/>
            <person name="Bloem J."/>
            <person name="Labutti K."/>
            <person name="Salamov A."/>
            <person name="Andreopoulos B."/>
            <person name="Baker S."/>
            <person name="Barry K."/>
            <person name="Bills G."/>
            <person name="Bluhm B."/>
            <person name="Cannon C."/>
            <person name="Castanera R."/>
            <person name="Culley D."/>
            <person name="Daum C."/>
            <person name="Ezra D."/>
            <person name="Gonzalez J."/>
            <person name="Henrissat B."/>
            <person name="Kuo A."/>
            <person name="Liang C."/>
            <person name="Lipzen A."/>
            <person name="Lutzoni F."/>
            <person name="Magnuson J."/>
            <person name="Mondo S."/>
            <person name="Nolan M."/>
            <person name="Ohm R."/>
            <person name="Pangilinan J."/>
            <person name="Park H.-J."/>
            <person name="Ramirez L."/>
            <person name="Alfaro M."/>
            <person name="Sun H."/>
            <person name="Tritt A."/>
            <person name="Yoshinaga Y."/>
            <person name="Zwiers L.-H."/>
            <person name="Turgeon B."/>
            <person name="Goodwin S."/>
            <person name="Spatafora J."/>
            <person name="Crous P."/>
            <person name="Grigoriev I."/>
        </authorList>
    </citation>
    <scope>NUCLEOTIDE SEQUENCE</scope>
    <source>
        <strain evidence="15">CBS 269.34</strain>
    </source>
</reference>
<feature type="region of interest" description="Disordered" evidence="8">
    <location>
        <begin position="112"/>
        <end position="154"/>
    </location>
</feature>
<name>A0A6A6R8T1_9PEZI</name>
<dbReference type="Pfam" id="PF16417">
    <property type="entry name" value="CNOT1_TTP_bind"/>
    <property type="match status" value="1"/>
</dbReference>
<dbReference type="CDD" id="cd20710">
    <property type="entry name" value="NOT1_connector"/>
    <property type="match status" value="1"/>
</dbReference>
<keyword evidence="16" id="KW-1185">Reference proteome</keyword>
<evidence type="ECO:0000256" key="3">
    <source>
        <dbReference type="ARBA" id="ARBA00023015"/>
    </source>
</evidence>
<feature type="region of interest" description="Disordered" evidence="8">
    <location>
        <begin position="1"/>
        <end position="94"/>
    </location>
</feature>
<accession>A0A6A6R8T1</accession>
<dbReference type="GO" id="GO:0000289">
    <property type="term" value="P:nuclear-transcribed mRNA poly(A) tail shortening"/>
    <property type="evidence" value="ECO:0007669"/>
    <property type="project" value="UniProtKB-ARBA"/>
</dbReference>